<organism evidence="1 2">
    <name type="scientific">Crotalaria pallida</name>
    <name type="common">Smooth rattlebox</name>
    <name type="synonym">Crotalaria striata</name>
    <dbReference type="NCBI Taxonomy" id="3830"/>
    <lineage>
        <taxon>Eukaryota</taxon>
        <taxon>Viridiplantae</taxon>
        <taxon>Streptophyta</taxon>
        <taxon>Embryophyta</taxon>
        <taxon>Tracheophyta</taxon>
        <taxon>Spermatophyta</taxon>
        <taxon>Magnoliopsida</taxon>
        <taxon>eudicotyledons</taxon>
        <taxon>Gunneridae</taxon>
        <taxon>Pentapetalae</taxon>
        <taxon>rosids</taxon>
        <taxon>fabids</taxon>
        <taxon>Fabales</taxon>
        <taxon>Fabaceae</taxon>
        <taxon>Papilionoideae</taxon>
        <taxon>50 kb inversion clade</taxon>
        <taxon>genistoids sensu lato</taxon>
        <taxon>core genistoids</taxon>
        <taxon>Crotalarieae</taxon>
        <taxon>Crotalaria</taxon>
    </lineage>
</organism>
<dbReference type="Proteomes" id="UP001372338">
    <property type="component" value="Unassembled WGS sequence"/>
</dbReference>
<evidence type="ECO:0000313" key="2">
    <source>
        <dbReference type="Proteomes" id="UP001372338"/>
    </source>
</evidence>
<dbReference type="EMBL" id="JAYWIO010000001">
    <property type="protein sequence ID" value="KAK7287523.1"/>
    <property type="molecule type" value="Genomic_DNA"/>
</dbReference>
<protein>
    <submittedName>
        <fullName evidence="1">Uncharacterized protein</fullName>
    </submittedName>
</protein>
<evidence type="ECO:0000313" key="1">
    <source>
        <dbReference type="EMBL" id="KAK7287523.1"/>
    </source>
</evidence>
<proteinExistence type="predicted"/>
<sequence length="83" mass="9206">MSTAVYLCVTPIRTSLMEIDAMSVADAVILVQVVLNRFGPILPSTGSEPKWYRPLSWSVPTFNLGGLRNASWLKCSHYNCSLM</sequence>
<accession>A0AAN9P6R5</accession>
<name>A0AAN9P6R5_CROPI</name>
<dbReference type="AlphaFoldDB" id="A0AAN9P6R5"/>
<gene>
    <name evidence="1" type="ORF">RIF29_00804</name>
</gene>
<keyword evidence="2" id="KW-1185">Reference proteome</keyword>
<reference evidence="1 2" key="1">
    <citation type="submission" date="2024-01" db="EMBL/GenBank/DDBJ databases">
        <title>The genomes of 5 underutilized Papilionoideae crops provide insights into root nodulation and disease resistanc.</title>
        <authorList>
            <person name="Yuan L."/>
        </authorList>
    </citation>
    <scope>NUCLEOTIDE SEQUENCE [LARGE SCALE GENOMIC DNA]</scope>
    <source>
        <strain evidence="1">ZHUSHIDOU_FW_LH</strain>
        <tissue evidence="1">Leaf</tissue>
    </source>
</reference>
<comment type="caution">
    <text evidence="1">The sequence shown here is derived from an EMBL/GenBank/DDBJ whole genome shotgun (WGS) entry which is preliminary data.</text>
</comment>